<proteinExistence type="inferred from homology"/>
<evidence type="ECO:0000256" key="1">
    <source>
        <dbReference type="ARBA" id="ARBA00001974"/>
    </source>
</evidence>
<accession>A0A9P0JVY0</accession>
<protein>
    <recommendedName>
        <fullName evidence="8">Flavin-containing monooxygenase</fullName>
        <ecNumber evidence="8">1.-.-.-</ecNumber>
    </recommendedName>
</protein>
<dbReference type="Gene3D" id="3.50.50.60">
    <property type="entry name" value="FAD/NAD(P)-binding domain"/>
    <property type="match status" value="2"/>
</dbReference>
<keyword evidence="4 8" id="KW-0274">FAD</keyword>
<dbReference type="SUPFAM" id="SSF51905">
    <property type="entry name" value="FAD/NAD(P)-binding domain"/>
    <property type="match status" value="2"/>
</dbReference>
<dbReference type="PANTHER" id="PTHR23023">
    <property type="entry name" value="DIMETHYLANILINE MONOOXYGENASE"/>
    <property type="match status" value="1"/>
</dbReference>
<dbReference type="PIRSF" id="PIRSF000332">
    <property type="entry name" value="FMO"/>
    <property type="match status" value="1"/>
</dbReference>
<dbReference type="OrthoDB" id="66881at2759"/>
<dbReference type="EC" id="1.-.-.-" evidence="8"/>
<dbReference type="GO" id="GO:0050661">
    <property type="term" value="F:NADP binding"/>
    <property type="evidence" value="ECO:0007669"/>
    <property type="project" value="InterPro"/>
</dbReference>
<dbReference type="Pfam" id="PF00743">
    <property type="entry name" value="FMO-like"/>
    <property type="match status" value="2"/>
</dbReference>
<dbReference type="GO" id="GO:0004499">
    <property type="term" value="F:N,N-dimethylaniline monooxygenase activity"/>
    <property type="evidence" value="ECO:0007669"/>
    <property type="project" value="InterPro"/>
</dbReference>
<gene>
    <name evidence="9" type="ORF">ACAOBT_LOCUS2990</name>
</gene>
<evidence type="ECO:0000256" key="3">
    <source>
        <dbReference type="ARBA" id="ARBA00022630"/>
    </source>
</evidence>
<dbReference type="InterPro" id="IPR020946">
    <property type="entry name" value="Flavin_mOase-like"/>
</dbReference>
<dbReference type="InterPro" id="IPR050346">
    <property type="entry name" value="FMO-like"/>
</dbReference>
<keyword evidence="5" id="KW-0521">NADP</keyword>
<name>A0A9P0JVY0_ACAOB</name>
<sequence>MRVAVIGAGAAGLCAAKNVKDLGFQCDVFEMRDTIGGIWVFTEQVGMDAYGYTVHTPMYKELSTNLPKEVMYFTDFPWSVPFPQKNESFITRGDVLDYLNKYADHFNIRPLVKLNCLVRNICPVGDTCWEVTYLYKPTQETITESYNVVMVCNGHYNIPAYPEILFQELFQGEKQHSRDYRHNGSYKGKRVLIIGSGPSGVDLTIQISQVAEYVILSNHSATVAKQTYRENVIKKPDVCRIVDHETVEFADGTTCKCDVILYCTGYQYSFPFLDDSCGVKIENAAVQPLYKHMVHIQRPTMCFIGLPYLVAAFLMFDIQTRYYCKYLEGSFKLPSTQDMLEDTEEEKRWRSEKGIPSNRFHMMGLLEQKYYDNLAEEACIARVPSVVAKIKFATKDRQTEDLKNYRKDRYVVLDDKNFVIYKSYSSRQRDC</sequence>
<comment type="caution">
    <text evidence="9">The sequence shown here is derived from an EMBL/GenBank/DDBJ whole genome shotgun (WGS) entry which is preliminary data.</text>
</comment>
<keyword evidence="6 8" id="KW-0560">Oxidoreductase</keyword>
<evidence type="ECO:0000256" key="4">
    <source>
        <dbReference type="ARBA" id="ARBA00022827"/>
    </source>
</evidence>
<dbReference type="InterPro" id="IPR036188">
    <property type="entry name" value="FAD/NAD-bd_sf"/>
</dbReference>
<keyword evidence="7 8" id="KW-0503">Monooxygenase</keyword>
<comment type="similarity">
    <text evidence="2 8">Belongs to the FMO family.</text>
</comment>
<organism evidence="9 10">
    <name type="scientific">Acanthoscelides obtectus</name>
    <name type="common">Bean weevil</name>
    <name type="synonym">Bruchus obtectus</name>
    <dbReference type="NCBI Taxonomy" id="200917"/>
    <lineage>
        <taxon>Eukaryota</taxon>
        <taxon>Metazoa</taxon>
        <taxon>Ecdysozoa</taxon>
        <taxon>Arthropoda</taxon>
        <taxon>Hexapoda</taxon>
        <taxon>Insecta</taxon>
        <taxon>Pterygota</taxon>
        <taxon>Neoptera</taxon>
        <taxon>Endopterygota</taxon>
        <taxon>Coleoptera</taxon>
        <taxon>Polyphaga</taxon>
        <taxon>Cucujiformia</taxon>
        <taxon>Chrysomeloidea</taxon>
        <taxon>Chrysomelidae</taxon>
        <taxon>Bruchinae</taxon>
        <taxon>Bruchini</taxon>
        <taxon>Acanthoscelides</taxon>
    </lineage>
</organism>
<keyword evidence="3 8" id="KW-0285">Flavoprotein</keyword>
<dbReference type="InterPro" id="IPR000960">
    <property type="entry name" value="Flavin_mOase"/>
</dbReference>
<evidence type="ECO:0000256" key="7">
    <source>
        <dbReference type="ARBA" id="ARBA00023033"/>
    </source>
</evidence>
<evidence type="ECO:0000256" key="2">
    <source>
        <dbReference type="ARBA" id="ARBA00009183"/>
    </source>
</evidence>
<evidence type="ECO:0000313" key="9">
    <source>
        <dbReference type="EMBL" id="CAH1959049.1"/>
    </source>
</evidence>
<evidence type="ECO:0000256" key="5">
    <source>
        <dbReference type="ARBA" id="ARBA00022857"/>
    </source>
</evidence>
<dbReference type="AlphaFoldDB" id="A0A9P0JVY0"/>
<evidence type="ECO:0000256" key="6">
    <source>
        <dbReference type="ARBA" id="ARBA00023002"/>
    </source>
</evidence>
<dbReference type="Proteomes" id="UP001152888">
    <property type="component" value="Unassembled WGS sequence"/>
</dbReference>
<evidence type="ECO:0000256" key="8">
    <source>
        <dbReference type="RuleBase" id="RU361177"/>
    </source>
</evidence>
<reference evidence="9" key="1">
    <citation type="submission" date="2022-03" db="EMBL/GenBank/DDBJ databases">
        <authorList>
            <person name="Sayadi A."/>
        </authorList>
    </citation>
    <scope>NUCLEOTIDE SEQUENCE</scope>
</reference>
<dbReference type="FunFam" id="3.50.50.60:FF:000138">
    <property type="entry name" value="Flavin-containing monooxygenase"/>
    <property type="match status" value="1"/>
</dbReference>
<keyword evidence="10" id="KW-1185">Reference proteome</keyword>
<evidence type="ECO:0000313" key="10">
    <source>
        <dbReference type="Proteomes" id="UP001152888"/>
    </source>
</evidence>
<dbReference type="GO" id="GO:0050660">
    <property type="term" value="F:flavin adenine dinucleotide binding"/>
    <property type="evidence" value="ECO:0007669"/>
    <property type="project" value="InterPro"/>
</dbReference>
<dbReference type="EMBL" id="CAKOFQ010006680">
    <property type="protein sequence ID" value="CAH1959049.1"/>
    <property type="molecule type" value="Genomic_DNA"/>
</dbReference>
<comment type="cofactor">
    <cofactor evidence="1 8">
        <name>FAD</name>
        <dbReference type="ChEBI" id="CHEBI:57692"/>
    </cofactor>
</comment>
<dbReference type="PRINTS" id="PR00370">
    <property type="entry name" value="FMOXYGENASE"/>
</dbReference>